<keyword evidence="3" id="KW-1185">Reference proteome</keyword>
<organism evidence="2 3">
    <name type="scientific">Rosa chinensis</name>
    <name type="common">China rose</name>
    <dbReference type="NCBI Taxonomy" id="74649"/>
    <lineage>
        <taxon>Eukaryota</taxon>
        <taxon>Viridiplantae</taxon>
        <taxon>Streptophyta</taxon>
        <taxon>Embryophyta</taxon>
        <taxon>Tracheophyta</taxon>
        <taxon>Spermatophyta</taxon>
        <taxon>Magnoliopsida</taxon>
        <taxon>eudicotyledons</taxon>
        <taxon>Gunneridae</taxon>
        <taxon>Pentapetalae</taxon>
        <taxon>rosids</taxon>
        <taxon>fabids</taxon>
        <taxon>Rosales</taxon>
        <taxon>Rosaceae</taxon>
        <taxon>Rosoideae</taxon>
        <taxon>Rosoideae incertae sedis</taxon>
        <taxon>Rosa</taxon>
    </lineage>
</organism>
<evidence type="ECO:0000313" key="2">
    <source>
        <dbReference type="EMBL" id="PRQ41830.1"/>
    </source>
</evidence>
<dbReference type="Proteomes" id="UP000238479">
    <property type="component" value="Chromosome 3"/>
</dbReference>
<evidence type="ECO:0000313" key="3">
    <source>
        <dbReference type="Proteomes" id="UP000238479"/>
    </source>
</evidence>
<feature type="region of interest" description="Disordered" evidence="1">
    <location>
        <begin position="1"/>
        <end position="55"/>
    </location>
</feature>
<proteinExistence type="predicted"/>
<comment type="caution">
    <text evidence="2">The sequence shown here is derived from an EMBL/GenBank/DDBJ whole genome shotgun (WGS) entry which is preliminary data.</text>
</comment>
<feature type="compositionally biased region" description="Basic and acidic residues" evidence="1">
    <location>
        <begin position="46"/>
        <end position="55"/>
    </location>
</feature>
<feature type="compositionally biased region" description="Basic and acidic residues" evidence="1">
    <location>
        <begin position="1"/>
        <end position="19"/>
    </location>
</feature>
<sequence length="55" mass="6893">MRSRRREEEDPLLETDRSTKRSRALRFWCSANTEKEERRKKRRRERGRDRPEAFA</sequence>
<gene>
    <name evidence="2" type="ORF">RchiOBHm_Chr3g0450991</name>
</gene>
<dbReference type="Gramene" id="PRQ41830">
    <property type="protein sequence ID" value="PRQ41830"/>
    <property type="gene ID" value="RchiOBHm_Chr3g0450991"/>
</dbReference>
<name>A0A2P6R5X8_ROSCH</name>
<accession>A0A2P6R5X8</accession>
<dbReference type="AlphaFoldDB" id="A0A2P6R5X8"/>
<dbReference type="EMBL" id="PDCK01000041">
    <property type="protein sequence ID" value="PRQ41830.1"/>
    <property type="molecule type" value="Genomic_DNA"/>
</dbReference>
<evidence type="ECO:0000256" key="1">
    <source>
        <dbReference type="SAM" id="MobiDB-lite"/>
    </source>
</evidence>
<protein>
    <submittedName>
        <fullName evidence="2">Uncharacterized protein</fullName>
    </submittedName>
</protein>
<reference evidence="2 3" key="1">
    <citation type="journal article" date="2018" name="Nat. Genet.">
        <title>The Rosa genome provides new insights in the design of modern roses.</title>
        <authorList>
            <person name="Bendahmane M."/>
        </authorList>
    </citation>
    <scope>NUCLEOTIDE SEQUENCE [LARGE SCALE GENOMIC DNA]</scope>
    <source>
        <strain evidence="3">cv. Old Blush</strain>
    </source>
</reference>